<dbReference type="Proteomes" id="UP000039865">
    <property type="component" value="Unassembled WGS sequence"/>
</dbReference>
<protein>
    <recommendedName>
        <fullName evidence="4">RCC1-like domain-containing protein</fullName>
    </recommendedName>
</protein>
<feature type="compositionally biased region" description="Polar residues" evidence="3">
    <location>
        <begin position="1358"/>
        <end position="1403"/>
    </location>
</feature>
<feature type="repeat" description="RCC1" evidence="2">
    <location>
        <begin position="862"/>
        <end position="913"/>
    </location>
</feature>
<feature type="repeat" description="RCC1" evidence="2">
    <location>
        <begin position="742"/>
        <end position="803"/>
    </location>
</feature>
<dbReference type="EMBL" id="CCKQ01012737">
    <property type="protein sequence ID" value="CDW84371.1"/>
    <property type="molecule type" value="Genomic_DNA"/>
</dbReference>
<feature type="compositionally biased region" description="Low complexity" evidence="3">
    <location>
        <begin position="1335"/>
        <end position="1350"/>
    </location>
</feature>
<dbReference type="InterPro" id="IPR000408">
    <property type="entry name" value="Reg_chr_condens"/>
</dbReference>
<dbReference type="Gene3D" id="2.130.10.30">
    <property type="entry name" value="Regulator of chromosome condensation 1/beta-lactamase-inhibitor protein II"/>
    <property type="match status" value="1"/>
</dbReference>
<dbReference type="InterPro" id="IPR009091">
    <property type="entry name" value="RCC1/BLIP-II"/>
</dbReference>
<evidence type="ECO:0000256" key="2">
    <source>
        <dbReference type="PROSITE-ProRule" id="PRU00235"/>
    </source>
</evidence>
<dbReference type="InterPro" id="IPR051625">
    <property type="entry name" value="Signaling_Regulatory_Domain"/>
</dbReference>
<dbReference type="PRINTS" id="PR00633">
    <property type="entry name" value="RCCNDNSATION"/>
</dbReference>
<evidence type="ECO:0000259" key="4">
    <source>
        <dbReference type="Pfam" id="PF25390"/>
    </source>
</evidence>
<feature type="region of interest" description="Disordered" evidence="3">
    <location>
        <begin position="1552"/>
        <end position="1587"/>
    </location>
</feature>
<sequence length="1587" mass="179342">MDYHSENFQFQDKANKFRTQLENSKFPNPKRQNIPTEQLIEKLDMLSQKGHKQPNESLIESKSSMSQKYANLDDDTSYSQMYQRQLNFKDQNLFSQTNTDSSAFNHQFSNFKYDQSNEKSKMLLSQFSQSSSNKTSNPHIESKTINQESLFDKNGTSNLMEDSEQRHSCFSNNTMKNNVNLYSQDSSFGDFQDGQIQLPSNDIKIVPGVNYQGIQQQTGDTEQHRWYSQVKYSQLYKFPIIKSHLCSNEQDNIFAKCNKNIEFAIEQIHQNSPFKKGQLSQNNQQPPTQLNAIKPSNIQVQIQQSKKKQNAKSFQSEDVLDTLEEMVDDEKEIEEIKDEPTQRIVGHDIDQAIENSLNKSHLTMEDNNKAQKQKRQTTNSAKESVTSANNFQPPRLSKGQLSLIQNEKIFELRMDEFNNETSFDTLTSERLFQTCTEDQFPLTTQRQISNKHSKVQMEQPKNNDDSLIEQELKKISKNLNTFTVEHFNNLRAQIQKIGFLNASQKAKRDFNLITAESLNTLISARDEDNEISITEESRIQNQFHNMYANSTTASKNLYHKNEMLGSEKLLQELKLNQAEINGFDDKTQICNPLSPLLRKVIICELITQRNHSMIEVIHSAPCSGFNASPQILYSDNDEESRAFIDKNQTSSLILAKLMTPDIMSSMIKSQVTWLSCGFEHCLALTTSGQVASWGYGASGCLGHGDYQTYTKPRYIENSILDGKYIVYAEAGGYHNAAIDQYGNLFTWGRSDVGQLGFTKGQLQKDQMGYVQIQPNQLSFFTNLSKRIKQVALGEAHTIVLDHEGQVYSFGWGEHGQLGVKISETSQDNQQFTINKIQFFERFPCIKICAGSVFSAALTELHGKIYVWGSGKNGQLGLGNIKNSMYPTCVDYLANEKILDISCGDSHVLALSEKGKVYGWGQGITQSISLIKNLKESSSQQQQYSSYGINEDFHQNNRINSKTLDVICSLPKMLNEVEIAHTFLLRKKRGNSNDQQQQQLQSLQQQTMIQAKKQLMAGQITRQLPSNNTICEVSEKDSDQDERSRVMKKNEIKSTLITSQSSMMQNNMNSNSSQISSSLSKFGNQYDPDYKMKIESLHQDVQLRQKRSQSPQVVETKSIQDTKNFGVKKGSITNPPYQPLIIENPHNFTNGAQNKTQTPIQMINSAQTQNSKGRVNRNEILSRLEEFTHSQIQQADQVNESNIKQYQSMSGRQQVKNQIKNLAIQSSLGPRNHQKLQIQTSNSIMETSSAKKVKHITSVAHSDMILNSSQNINIQTHSNNSSRASYNRDSDQLQRYNVLHTNPFPQPSNNQSTIKRVRSPQPDQIMANKLKSSRQTTTASYNTNTTKKANSPGKLGSKVKNTPTPRNHIQIQSLQTYSSQSVLGKQAQTQPNKTVLQTQPQSTRNKNHQLKIASQNTISSNTSFKKQAINTTSLQNLQQNEVSTSTRASGQIIQTMMSPTSETHKLHNSKTTKSSQQMGILLSPRTMLLKAQGGVLNLNDTLIGTHQKQQSLSNTSSAALMSNISNQGIASVFNFKEKQSQQQLQQQQAISNLNNKPRGPKIGMAGSGQQYKLGPSSAKVSPKSTRYI</sequence>
<dbReference type="Pfam" id="PF25390">
    <property type="entry name" value="WD40_RLD"/>
    <property type="match status" value="1"/>
</dbReference>
<evidence type="ECO:0000256" key="1">
    <source>
        <dbReference type="ARBA" id="ARBA00022737"/>
    </source>
</evidence>
<evidence type="ECO:0000256" key="3">
    <source>
        <dbReference type="SAM" id="MobiDB-lite"/>
    </source>
</evidence>
<feature type="compositionally biased region" description="Polar residues" evidence="3">
    <location>
        <begin position="376"/>
        <end position="392"/>
    </location>
</feature>
<name>A0A078AR02_STYLE</name>
<dbReference type="InParanoid" id="A0A078AR02"/>
<dbReference type="PANTHER" id="PTHR22872">
    <property type="entry name" value="BTK-BINDING PROTEIN-RELATED"/>
    <property type="match status" value="1"/>
</dbReference>
<keyword evidence="1" id="KW-0677">Repeat</keyword>
<feature type="compositionally biased region" description="Basic and acidic residues" evidence="3">
    <location>
        <begin position="1032"/>
        <end position="1050"/>
    </location>
</feature>
<feature type="repeat" description="RCC1" evidence="2">
    <location>
        <begin position="804"/>
        <end position="860"/>
    </location>
</feature>
<keyword evidence="6" id="KW-1185">Reference proteome</keyword>
<organism evidence="5 6">
    <name type="scientific">Stylonychia lemnae</name>
    <name type="common">Ciliate</name>
    <dbReference type="NCBI Taxonomy" id="5949"/>
    <lineage>
        <taxon>Eukaryota</taxon>
        <taxon>Sar</taxon>
        <taxon>Alveolata</taxon>
        <taxon>Ciliophora</taxon>
        <taxon>Intramacronucleata</taxon>
        <taxon>Spirotrichea</taxon>
        <taxon>Stichotrichia</taxon>
        <taxon>Sporadotrichida</taxon>
        <taxon>Oxytrichidae</taxon>
        <taxon>Stylonychinae</taxon>
        <taxon>Stylonychia</taxon>
    </lineage>
</organism>
<reference evidence="5 6" key="1">
    <citation type="submission" date="2014-06" db="EMBL/GenBank/DDBJ databases">
        <authorList>
            <person name="Swart Estienne"/>
        </authorList>
    </citation>
    <scope>NUCLEOTIDE SEQUENCE [LARGE SCALE GENOMIC DNA]</scope>
    <source>
        <strain evidence="5 6">130c</strain>
    </source>
</reference>
<feature type="region of interest" description="Disordered" evidence="3">
    <location>
        <begin position="364"/>
        <end position="396"/>
    </location>
</feature>
<dbReference type="SUPFAM" id="SSF50985">
    <property type="entry name" value="RCC1/BLIP-II"/>
    <property type="match status" value="1"/>
</dbReference>
<feature type="domain" description="RCC1-like" evidence="4">
    <location>
        <begin position="665"/>
        <end position="927"/>
    </location>
</feature>
<feature type="region of interest" description="Disordered" evidence="3">
    <location>
        <begin position="1031"/>
        <end position="1050"/>
    </location>
</feature>
<dbReference type="PROSITE" id="PS50012">
    <property type="entry name" value="RCC1_3"/>
    <property type="match status" value="4"/>
</dbReference>
<proteinExistence type="predicted"/>
<dbReference type="OrthoDB" id="360151at2759"/>
<accession>A0A078AR02</accession>
<feature type="region of interest" description="Disordered" evidence="3">
    <location>
        <begin position="1299"/>
        <end position="1406"/>
    </location>
</feature>
<feature type="compositionally biased region" description="Polar residues" evidence="3">
    <location>
        <begin position="1577"/>
        <end position="1587"/>
    </location>
</feature>
<dbReference type="InterPro" id="IPR058923">
    <property type="entry name" value="RCC1-like_dom"/>
</dbReference>
<feature type="repeat" description="RCC1" evidence="2">
    <location>
        <begin position="688"/>
        <end position="741"/>
    </location>
</feature>
<evidence type="ECO:0000313" key="6">
    <source>
        <dbReference type="Proteomes" id="UP000039865"/>
    </source>
</evidence>
<evidence type="ECO:0000313" key="5">
    <source>
        <dbReference type="EMBL" id="CDW84371.1"/>
    </source>
</evidence>
<gene>
    <name evidence="5" type="primary">Contig15060.g16052</name>
    <name evidence="5" type="ORF">STYLEM_13432</name>
</gene>